<evidence type="ECO:0000256" key="2">
    <source>
        <dbReference type="RuleBase" id="RU003749"/>
    </source>
</evidence>
<name>A0ABS0GPJ2_9ACTN</name>
<dbReference type="InterPro" id="IPR003658">
    <property type="entry name" value="Anti-sigma_ant"/>
</dbReference>
<evidence type="ECO:0000313" key="4">
    <source>
        <dbReference type="EMBL" id="MBF9127842.1"/>
    </source>
</evidence>
<dbReference type="Pfam" id="PF13466">
    <property type="entry name" value="STAS_2"/>
    <property type="match status" value="1"/>
</dbReference>
<dbReference type="PROSITE" id="PS50801">
    <property type="entry name" value="STAS"/>
    <property type="match status" value="1"/>
</dbReference>
<reference evidence="4 5" key="1">
    <citation type="submission" date="2020-11" db="EMBL/GenBank/DDBJ databases">
        <title>A novel isolate from a Black sea contaminated sediment with potential to produce alkanes: Plantactinospora alkalitolerans sp. nov.</title>
        <authorList>
            <person name="Carro L."/>
            <person name="Veyisoglu A."/>
            <person name="Guven K."/>
            <person name="Schumann P."/>
            <person name="Klenk H.-P."/>
            <person name="Sahin N."/>
        </authorList>
    </citation>
    <scope>NUCLEOTIDE SEQUENCE [LARGE SCALE GENOMIC DNA]</scope>
    <source>
        <strain evidence="4 5">S1510</strain>
    </source>
</reference>
<dbReference type="RefSeq" id="WP_196199514.1">
    <property type="nucleotide sequence ID" value="NZ_JADPUN010000045.1"/>
</dbReference>
<evidence type="ECO:0000256" key="1">
    <source>
        <dbReference type="ARBA" id="ARBA00009013"/>
    </source>
</evidence>
<dbReference type="InterPro" id="IPR002645">
    <property type="entry name" value="STAS_dom"/>
</dbReference>
<accession>A0ABS0GPJ2</accession>
<sequence>MAFSVSCTQHADFLRVHLDGELDIVTVPELHAALDRLLDEGQRRFLIDLTELSFCDSSGLAAFVRGDDQAASRGGWLRLTGATGRVDRVLRISGLAELLRYDQEHDHHAPASLPDR</sequence>
<comment type="caution">
    <text evidence="4">The sequence shown here is derived from an EMBL/GenBank/DDBJ whole genome shotgun (WGS) entry which is preliminary data.</text>
</comment>
<dbReference type="InterPro" id="IPR036513">
    <property type="entry name" value="STAS_dom_sf"/>
</dbReference>
<dbReference type="PANTHER" id="PTHR33495:SF2">
    <property type="entry name" value="ANTI-SIGMA FACTOR ANTAGONIST TM_1081-RELATED"/>
    <property type="match status" value="1"/>
</dbReference>
<evidence type="ECO:0000259" key="3">
    <source>
        <dbReference type="PROSITE" id="PS50801"/>
    </source>
</evidence>
<dbReference type="NCBIfam" id="TIGR00377">
    <property type="entry name" value="ant_ant_sig"/>
    <property type="match status" value="1"/>
</dbReference>
<dbReference type="CDD" id="cd07043">
    <property type="entry name" value="STAS_anti-anti-sigma_factors"/>
    <property type="match status" value="1"/>
</dbReference>
<gene>
    <name evidence="4" type="ORF">I0C86_02345</name>
</gene>
<evidence type="ECO:0000313" key="5">
    <source>
        <dbReference type="Proteomes" id="UP000638560"/>
    </source>
</evidence>
<dbReference type="Gene3D" id="3.30.750.24">
    <property type="entry name" value="STAS domain"/>
    <property type="match status" value="1"/>
</dbReference>
<dbReference type="PANTHER" id="PTHR33495">
    <property type="entry name" value="ANTI-SIGMA FACTOR ANTAGONIST TM_1081-RELATED-RELATED"/>
    <property type="match status" value="1"/>
</dbReference>
<dbReference type="SUPFAM" id="SSF52091">
    <property type="entry name" value="SpoIIaa-like"/>
    <property type="match status" value="1"/>
</dbReference>
<comment type="similarity">
    <text evidence="1 2">Belongs to the anti-sigma-factor antagonist family.</text>
</comment>
<proteinExistence type="inferred from homology"/>
<dbReference type="InterPro" id="IPR058548">
    <property type="entry name" value="MlaB-like_STAS"/>
</dbReference>
<dbReference type="EMBL" id="JADPUN010000045">
    <property type="protein sequence ID" value="MBF9127842.1"/>
    <property type="molecule type" value="Genomic_DNA"/>
</dbReference>
<feature type="domain" description="STAS" evidence="3">
    <location>
        <begin position="3"/>
        <end position="99"/>
    </location>
</feature>
<protein>
    <recommendedName>
        <fullName evidence="2">Anti-sigma factor antagonist</fullName>
    </recommendedName>
</protein>
<dbReference type="Proteomes" id="UP000638560">
    <property type="component" value="Unassembled WGS sequence"/>
</dbReference>
<organism evidence="4 5">
    <name type="scientific">Plantactinospora alkalitolerans</name>
    <dbReference type="NCBI Taxonomy" id="2789879"/>
    <lineage>
        <taxon>Bacteria</taxon>
        <taxon>Bacillati</taxon>
        <taxon>Actinomycetota</taxon>
        <taxon>Actinomycetes</taxon>
        <taxon>Micromonosporales</taxon>
        <taxon>Micromonosporaceae</taxon>
        <taxon>Plantactinospora</taxon>
    </lineage>
</organism>
<keyword evidence="5" id="KW-1185">Reference proteome</keyword>